<reference evidence="2 4" key="1">
    <citation type="submission" date="2020-01" db="EMBL/GenBank/DDBJ databases">
        <authorList>
            <consortium name="DOE Joint Genome Institute"/>
            <person name="Haridas S."/>
            <person name="Albert R."/>
            <person name="Binder M."/>
            <person name="Bloem J."/>
            <person name="Labutti K."/>
            <person name="Salamov A."/>
            <person name="Andreopoulos B."/>
            <person name="Baker S.E."/>
            <person name="Barry K."/>
            <person name="Bills G."/>
            <person name="Bluhm B.H."/>
            <person name="Cannon C."/>
            <person name="Castanera R."/>
            <person name="Culley D.E."/>
            <person name="Daum C."/>
            <person name="Ezra D."/>
            <person name="Gonzalez J.B."/>
            <person name="Henrissat B."/>
            <person name="Kuo A."/>
            <person name="Liang C."/>
            <person name="Lipzen A."/>
            <person name="Lutzoni F."/>
            <person name="Magnuson J."/>
            <person name="Mondo S."/>
            <person name="Nolan M."/>
            <person name="Ohm R."/>
            <person name="Pangilinan J."/>
            <person name="Park H.-J."/>
            <person name="Ramirez L."/>
            <person name="Alfaro M."/>
            <person name="Sun H."/>
            <person name="Tritt A."/>
            <person name="Yoshinaga Y."/>
            <person name="Zwiers L.-H."/>
            <person name="Turgeon B.G."/>
            <person name="Goodwin S.B."/>
            <person name="Spatafora J.W."/>
            <person name="Crous P.W."/>
            <person name="Grigoriev I.V."/>
        </authorList>
    </citation>
    <scope>NUCLEOTIDE SEQUENCE</scope>
    <source>
        <strain evidence="2 4">CBS 781.70</strain>
    </source>
</reference>
<dbReference type="OrthoDB" id="10025998at2759"/>
<sequence length="409" mass="47225">MASEGNSWRQSKPANLLSLLTYYPVWGTLLSYLCLADFLVLFQVSKGIRRKLKDNLGRKCLNIDILLSNFVTHPDIFRSQLGKHDALISGGFALNFFELSRWTVLNMDVFVPSGVHATEFTDYICKHEGYKASEEYSQEAETGRGHFNFNSGKRPGKTLRVTVTDGPPIQTILDSSYTTASINFITWNKAYSIFPIQTVIHHKLYALKPMDEDFGSVLNELSNQGWTTRDIIWPELAADAQSHEISGYRRVGDQSTLVILLHTYNVQKASTPDSVTEYAQFEVSTNSVPPFFEQDRLPNTQIQLQRLVSPALRYEYTFGKSSWHDFVSKRLQRWAWVELYKLEPGKRPLQFTDGIPHYFNISFLQDFQTPETWDYADDQIPAWYLEWEQITIDRSDRKGRSRHQGRHIL</sequence>
<keyword evidence="1" id="KW-0472">Membrane</keyword>
<keyword evidence="1" id="KW-0812">Transmembrane</keyword>
<keyword evidence="3" id="KW-1185">Reference proteome</keyword>
<dbReference type="AlphaFoldDB" id="A0A6G1FV43"/>
<dbReference type="Proteomes" id="UP000504638">
    <property type="component" value="Unplaced"/>
</dbReference>
<evidence type="ECO:0000313" key="3">
    <source>
        <dbReference type="Proteomes" id="UP000504638"/>
    </source>
</evidence>
<dbReference type="GeneID" id="54418270"/>
<proteinExistence type="predicted"/>
<reference evidence="4" key="3">
    <citation type="submission" date="2025-04" db="UniProtKB">
        <authorList>
            <consortium name="RefSeq"/>
        </authorList>
    </citation>
    <scope>IDENTIFICATION</scope>
    <source>
        <strain evidence="4">CBS 781.70</strain>
    </source>
</reference>
<dbReference type="EMBL" id="ML975171">
    <property type="protein sequence ID" value="KAF1809576.1"/>
    <property type="molecule type" value="Genomic_DNA"/>
</dbReference>
<name>A0A6G1FV43_9PEZI</name>
<evidence type="ECO:0000313" key="4">
    <source>
        <dbReference type="RefSeq" id="XP_033531207.1"/>
    </source>
</evidence>
<protein>
    <submittedName>
        <fullName evidence="2 4">Uncharacterized protein</fullName>
    </submittedName>
</protein>
<organism evidence="2">
    <name type="scientific">Eremomyces bilateralis CBS 781.70</name>
    <dbReference type="NCBI Taxonomy" id="1392243"/>
    <lineage>
        <taxon>Eukaryota</taxon>
        <taxon>Fungi</taxon>
        <taxon>Dikarya</taxon>
        <taxon>Ascomycota</taxon>
        <taxon>Pezizomycotina</taxon>
        <taxon>Dothideomycetes</taxon>
        <taxon>Dothideomycetes incertae sedis</taxon>
        <taxon>Eremomycetales</taxon>
        <taxon>Eremomycetaceae</taxon>
        <taxon>Eremomyces</taxon>
    </lineage>
</organism>
<gene>
    <name evidence="2 4" type="ORF">P152DRAFT_441373</name>
</gene>
<dbReference type="RefSeq" id="XP_033531207.1">
    <property type="nucleotide sequence ID" value="XM_033677700.1"/>
</dbReference>
<feature type="transmembrane region" description="Helical" evidence="1">
    <location>
        <begin position="20"/>
        <end position="42"/>
    </location>
</feature>
<keyword evidence="1" id="KW-1133">Transmembrane helix</keyword>
<evidence type="ECO:0000256" key="1">
    <source>
        <dbReference type="SAM" id="Phobius"/>
    </source>
</evidence>
<accession>A0A6G1FV43</accession>
<reference evidence="4" key="2">
    <citation type="submission" date="2020-04" db="EMBL/GenBank/DDBJ databases">
        <authorList>
            <consortium name="NCBI Genome Project"/>
        </authorList>
    </citation>
    <scope>NUCLEOTIDE SEQUENCE</scope>
    <source>
        <strain evidence="4">CBS 781.70</strain>
    </source>
</reference>
<evidence type="ECO:0000313" key="2">
    <source>
        <dbReference type="EMBL" id="KAF1809576.1"/>
    </source>
</evidence>